<dbReference type="AlphaFoldDB" id="A0A101M3P8"/>
<proteinExistence type="predicted"/>
<feature type="region of interest" description="Disordered" evidence="1">
    <location>
        <begin position="46"/>
        <end position="67"/>
    </location>
</feature>
<accession>A0A101M3P8</accession>
<geneLocation type="mitochondrion" evidence="2"/>
<gene>
    <name evidence="2" type="ORF">ABT39_MTgene334</name>
</gene>
<protein>
    <submittedName>
        <fullName evidence="2">Uncharacterized protein</fullName>
    </submittedName>
</protein>
<reference evidence="2" key="1">
    <citation type="journal article" date="2015" name="Genome Biol. Evol.">
        <title>Organellar Genomes of White Spruce (Picea glauca): Assembly and Annotation.</title>
        <authorList>
            <person name="Jackman S.D."/>
            <person name="Warren R.L."/>
            <person name="Gibb E.A."/>
            <person name="Vandervalk B.P."/>
            <person name="Mohamadi H."/>
            <person name="Chu J."/>
            <person name="Raymond A."/>
            <person name="Pleasance S."/>
            <person name="Coope R."/>
            <person name="Wildung M.R."/>
            <person name="Ritland C.E."/>
            <person name="Bousquet J."/>
            <person name="Jones S.J."/>
            <person name="Bohlmann J."/>
            <person name="Birol I."/>
        </authorList>
    </citation>
    <scope>NUCLEOTIDE SEQUENCE [LARGE SCALE GENOMIC DNA]</scope>
    <source>
        <tissue evidence="2">Flushing bud</tissue>
    </source>
</reference>
<dbReference type="EMBL" id="LKAM01000001">
    <property type="protein sequence ID" value="KUM50491.1"/>
    <property type="molecule type" value="Genomic_DNA"/>
</dbReference>
<keyword evidence="2" id="KW-0496">Mitochondrion</keyword>
<comment type="caution">
    <text evidence="2">The sequence shown here is derived from an EMBL/GenBank/DDBJ whole genome shotgun (WGS) entry which is preliminary data.</text>
</comment>
<name>A0A101M3P8_PICGL</name>
<evidence type="ECO:0000313" key="2">
    <source>
        <dbReference type="EMBL" id="KUM50491.1"/>
    </source>
</evidence>
<evidence type="ECO:0000256" key="1">
    <source>
        <dbReference type="SAM" id="MobiDB-lite"/>
    </source>
</evidence>
<feature type="compositionally biased region" description="Basic and acidic residues" evidence="1">
    <location>
        <begin position="46"/>
        <end position="61"/>
    </location>
</feature>
<organism evidence="2">
    <name type="scientific">Picea glauca</name>
    <name type="common">White spruce</name>
    <name type="synonym">Pinus glauca</name>
    <dbReference type="NCBI Taxonomy" id="3330"/>
    <lineage>
        <taxon>Eukaryota</taxon>
        <taxon>Viridiplantae</taxon>
        <taxon>Streptophyta</taxon>
        <taxon>Embryophyta</taxon>
        <taxon>Tracheophyta</taxon>
        <taxon>Spermatophyta</taxon>
        <taxon>Pinopsida</taxon>
        <taxon>Pinidae</taxon>
        <taxon>Conifers I</taxon>
        <taxon>Pinales</taxon>
        <taxon>Pinaceae</taxon>
        <taxon>Picea</taxon>
    </lineage>
</organism>
<sequence>MVIKSKGGPGDKRRVALFLWSSELTLPKGNPSDELLLTPRTRDKKPKLLIDEGEARGEEVKPPAVHT</sequence>